<feature type="transmembrane region" description="Helical" evidence="12">
    <location>
        <begin position="254"/>
        <end position="276"/>
    </location>
</feature>
<dbReference type="InterPro" id="IPR003524">
    <property type="entry name" value="PNAcMuramoyl-5peptid_Trfase"/>
</dbReference>
<feature type="transmembrane region" description="Helical" evidence="12">
    <location>
        <begin position="161"/>
        <end position="184"/>
    </location>
</feature>
<dbReference type="EC" id="2.7.8.13" evidence="12 13"/>
<feature type="transmembrane region" description="Helical" evidence="12">
    <location>
        <begin position="122"/>
        <end position="149"/>
    </location>
</feature>
<reference evidence="14 15" key="1">
    <citation type="submission" date="2023-02" db="EMBL/GenBank/DDBJ databases">
        <title>Host association and intracellularity evolved multiple times independently in the Rickettsiales.</title>
        <authorList>
            <person name="Castelli M."/>
            <person name="Nardi T."/>
            <person name="Gammuto L."/>
            <person name="Bellinzona G."/>
            <person name="Sabaneyeva E."/>
            <person name="Potekhin A."/>
            <person name="Serra V."/>
            <person name="Petroni G."/>
            <person name="Sassera D."/>
        </authorList>
    </citation>
    <scope>NUCLEOTIDE SEQUENCE [LARGE SCALE GENOMIC DNA]</scope>
    <source>
        <strain evidence="14 15">BOD18</strain>
    </source>
</reference>
<feature type="transmembrane region" description="Helical" evidence="12">
    <location>
        <begin position="36"/>
        <end position="53"/>
    </location>
</feature>
<feature type="transmembrane region" description="Helical" evidence="12">
    <location>
        <begin position="59"/>
        <end position="77"/>
    </location>
</feature>
<evidence type="ECO:0000256" key="10">
    <source>
        <dbReference type="ARBA" id="ARBA00023306"/>
    </source>
</evidence>
<dbReference type="PANTHER" id="PTHR22926">
    <property type="entry name" value="PHOSPHO-N-ACETYLMURAMOYL-PENTAPEPTIDE-TRANSFERASE"/>
    <property type="match status" value="1"/>
</dbReference>
<keyword evidence="5 12" id="KW-0812">Transmembrane</keyword>
<dbReference type="EMBL" id="JARGYT010000026">
    <property type="protein sequence ID" value="MDZ5762197.1"/>
    <property type="molecule type" value="Genomic_DNA"/>
</dbReference>
<keyword evidence="6 12" id="KW-0133">Cell shape</keyword>
<dbReference type="Pfam" id="PF00953">
    <property type="entry name" value="Glycos_transf_4"/>
    <property type="match status" value="1"/>
</dbReference>
<accession>A0ABU5L7U5</accession>
<evidence type="ECO:0000256" key="3">
    <source>
        <dbReference type="ARBA" id="ARBA00022618"/>
    </source>
</evidence>
<keyword evidence="10 12" id="KW-0131">Cell cycle</keyword>
<evidence type="ECO:0000256" key="5">
    <source>
        <dbReference type="ARBA" id="ARBA00022692"/>
    </source>
</evidence>
<dbReference type="PANTHER" id="PTHR22926:SF5">
    <property type="entry name" value="PHOSPHO-N-ACETYLMURAMOYL-PENTAPEPTIDE-TRANSFERASE HOMOLOG"/>
    <property type="match status" value="1"/>
</dbReference>
<gene>
    <name evidence="12" type="primary">mraY</name>
    <name evidence="14" type="ORF">Cyrtocomes_00570</name>
</gene>
<dbReference type="PROSITE" id="PS01348">
    <property type="entry name" value="MRAY_2"/>
    <property type="match status" value="1"/>
</dbReference>
<comment type="subcellular location">
    <subcellularLocation>
        <location evidence="12">Cell membrane</location>
        <topology evidence="12">Multi-pass membrane protein</topology>
    </subcellularLocation>
    <subcellularLocation>
        <location evidence="1">Membrane</location>
        <topology evidence="1">Multi-pass membrane protein</topology>
    </subcellularLocation>
</comment>
<dbReference type="PROSITE" id="PS01347">
    <property type="entry name" value="MRAY_1"/>
    <property type="match status" value="1"/>
</dbReference>
<dbReference type="NCBIfam" id="TIGR00445">
    <property type="entry name" value="mraY"/>
    <property type="match status" value="1"/>
</dbReference>
<keyword evidence="7 12" id="KW-0573">Peptidoglycan synthesis</keyword>
<dbReference type="RefSeq" id="WP_322497675.1">
    <property type="nucleotide sequence ID" value="NZ_JARGYT010000026.1"/>
</dbReference>
<keyword evidence="4 12" id="KW-0808">Transferase</keyword>
<keyword evidence="9 12" id="KW-0472">Membrane</keyword>
<comment type="catalytic activity">
    <reaction evidence="12">
        <text>UDP-N-acetyl-alpha-D-muramoyl-L-alanyl-gamma-D-glutamyl-meso-2,6-diaminopimeloyl-D-alanyl-D-alanine + di-trans,octa-cis-undecaprenyl phosphate = di-trans,octa-cis-undecaprenyl diphospho-N-acetyl-alpha-D-muramoyl-L-alanyl-D-glutamyl-meso-2,6-diaminopimeloyl-D-alanyl-D-alanine + UMP</text>
        <dbReference type="Rhea" id="RHEA:28386"/>
        <dbReference type="ChEBI" id="CHEBI:57865"/>
        <dbReference type="ChEBI" id="CHEBI:60392"/>
        <dbReference type="ChEBI" id="CHEBI:61386"/>
        <dbReference type="ChEBI" id="CHEBI:61387"/>
        <dbReference type="EC" id="2.7.8.13"/>
    </reaction>
</comment>
<proteinExistence type="inferred from homology"/>
<dbReference type="InterPro" id="IPR000715">
    <property type="entry name" value="Glycosyl_transferase_4"/>
</dbReference>
<keyword evidence="12" id="KW-0479">Metal-binding</keyword>
<keyword evidence="12" id="KW-0460">Magnesium</keyword>
<evidence type="ECO:0000313" key="14">
    <source>
        <dbReference type="EMBL" id="MDZ5762197.1"/>
    </source>
</evidence>
<comment type="similarity">
    <text evidence="2 12">Belongs to the glycosyltransferase 4 family. MraY subfamily.</text>
</comment>
<dbReference type="CDD" id="cd06852">
    <property type="entry name" value="GT_MraY"/>
    <property type="match status" value="1"/>
</dbReference>
<organism evidence="14 15">
    <name type="scientific">Candidatus Cyrtobacter comes</name>
    <dbReference type="NCBI Taxonomy" id="675776"/>
    <lineage>
        <taxon>Bacteria</taxon>
        <taxon>Pseudomonadati</taxon>
        <taxon>Pseudomonadota</taxon>
        <taxon>Alphaproteobacteria</taxon>
        <taxon>Rickettsiales</taxon>
        <taxon>Candidatus Midichloriaceae</taxon>
        <taxon>Candidatus Cyrtobacter</taxon>
    </lineage>
</organism>
<evidence type="ECO:0000256" key="13">
    <source>
        <dbReference type="NCBIfam" id="TIGR00445"/>
    </source>
</evidence>
<comment type="function">
    <text evidence="12">Catalyzes the initial step of the lipid cycle reactions in the biosynthesis of the cell wall peptidoglycan: transfers peptidoglycan precursor phospho-MurNAc-pentapeptide from UDP-MurNAc-pentapeptide onto the lipid carrier undecaprenyl phosphate, yielding undecaprenyl-pyrophosphoryl-MurNAc-pentapeptide, known as lipid I.</text>
</comment>
<dbReference type="Pfam" id="PF10555">
    <property type="entry name" value="MraY_sig1"/>
    <property type="match status" value="1"/>
</dbReference>
<keyword evidence="8 12" id="KW-1133">Transmembrane helix</keyword>
<evidence type="ECO:0000256" key="2">
    <source>
        <dbReference type="ARBA" id="ARBA00005583"/>
    </source>
</evidence>
<evidence type="ECO:0000256" key="1">
    <source>
        <dbReference type="ARBA" id="ARBA00004141"/>
    </source>
</evidence>
<keyword evidence="12" id="KW-1003">Cell membrane</keyword>
<comment type="pathway">
    <text evidence="12">Cell wall biogenesis; peptidoglycan biosynthesis.</text>
</comment>
<comment type="caution">
    <text evidence="14">The sequence shown here is derived from an EMBL/GenBank/DDBJ whole genome shotgun (WGS) entry which is preliminary data.</text>
</comment>
<comment type="cofactor">
    <cofactor evidence="12">
        <name>Mg(2+)</name>
        <dbReference type="ChEBI" id="CHEBI:18420"/>
    </cofactor>
</comment>
<feature type="transmembrane region" description="Helical" evidence="12">
    <location>
        <begin position="97"/>
        <end position="116"/>
    </location>
</feature>
<evidence type="ECO:0000313" key="15">
    <source>
        <dbReference type="Proteomes" id="UP001293791"/>
    </source>
</evidence>
<evidence type="ECO:0000256" key="4">
    <source>
        <dbReference type="ARBA" id="ARBA00022679"/>
    </source>
</evidence>
<evidence type="ECO:0000256" key="8">
    <source>
        <dbReference type="ARBA" id="ARBA00022989"/>
    </source>
</evidence>
<dbReference type="Proteomes" id="UP001293791">
    <property type="component" value="Unassembled WGS sequence"/>
</dbReference>
<evidence type="ECO:0000256" key="6">
    <source>
        <dbReference type="ARBA" id="ARBA00022960"/>
    </source>
</evidence>
<name>A0ABU5L7U5_9RICK</name>
<dbReference type="HAMAP" id="MF_00038">
    <property type="entry name" value="MraY"/>
    <property type="match status" value="1"/>
</dbReference>
<evidence type="ECO:0000256" key="9">
    <source>
        <dbReference type="ARBA" id="ARBA00023136"/>
    </source>
</evidence>
<feature type="transmembrane region" description="Helical" evidence="12">
    <location>
        <begin position="228"/>
        <end position="248"/>
    </location>
</feature>
<dbReference type="InterPro" id="IPR018480">
    <property type="entry name" value="PNAcMuramoyl-5peptid_Trfase_CS"/>
</dbReference>
<evidence type="ECO:0000256" key="7">
    <source>
        <dbReference type="ARBA" id="ARBA00022984"/>
    </source>
</evidence>
<evidence type="ECO:0000256" key="12">
    <source>
        <dbReference type="HAMAP-Rule" id="MF_00038"/>
    </source>
</evidence>
<sequence>MLFPKTIRYLAKIQLGGQPIREDGPKSHIKKSGTPTMGGLLIIASIMLSSLIWVDLANMYILVAIFVTLSMGVLGFIDDYKKIKYKNSKGVSAKWKLVWQVSTTICAAIAIILLTQDSLEGAMIFIPFICPNGIDIGIFLYLIFAFFVITGSCNAVNLTDGLDGLVTVPIISTTACLAVISYITSNVLFSDYLKIQYIPGTEELFIYCGSIIGASIAFLWYNANPAKVFMGDVGSLALGGALGVMALIMRQEFIFGIAGAVFVLEAVSVIIQVVYYKRTKKRFFKMAPIHHHFEQMGYSENLIVVRFWILSFISCAVAIMVLRIGY</sequence>
<protein>
    <recommendedName>
        <fullName evidence="12 13">Phospho-N-acetylmuramoyl-pentapeptide-transferase</fullName>
        <ecNumber evidence="12 13">2.7.8.13</ecNumber>
    </recommendedName>
    <alternativeName>
        <fullName evidence="12">UDP-MurNAc-pentapeptide phosphotransferase</fullName>
    </alternativeName>
</protein>
<evidence type="ECO:0000256" key="11">
    <source>
        <dbReference type="ARBA" id="ARBA00023316"/>
    </source>
</evidence>
<keyword evidence="3 12" id="KW-0132">Cell division</keyword>
<feature type="transmembrane region" description="Helical" evidence="12">
    <location>
        <begin position="303"/>
        <end position="324"/>
    </location>
</feature>
<keyword evidence="15" id="KW-1185">Reference proteome</keyword>
<feature type="transmembrane region" description="Helical" evidence="12">
    <location>
        <begin position="204"/>
        <end position="221"/>
    </location>
</feature>
<keyword evidence="11 12" id="KW-0961">Cell wall biogenesis/degradation</keyword>